<dbReference type="SUPFAM" id="SSF57716">
    <property type="entry name" value="Glucocorticoid receptor-like (DNA-binding domain)"/>
    <property type="match status" value="5"/>
</dbReference>
<dbReference type="GO" id="GO:0001725">
    <property type="term" value="C:stress fiber"/>
    <property type="evidence" value="ECO:0007669"/>
    <property type="project" value="TreeGrafter"/>
</dbReference>
<evidence type="ECO:0000256" key="9">
    <source>
        <dbReference type="ARBA" id="ARBA00023212"/>
    </source>
</evidence>
<feature type="domain" description="LIM zinc-binding" evidence="12">
    <location>
        <begin position="283"/>
        <end position="344"/>
    </location>
</feature>
<evidence type="ECO:0000256" key="10">
    <source>
        <dbReference type="PROSITE-ProRule" id="PRU00125"/>
    </source>
</evidence>
<feature type="region of interest" description="Disordered" evidence="11">
    <location>
        <begin position="1"/>
        <end position="63"/>
    </location>
</feature>
<dbReference type="InterPro" id="IPR047075">
    <property type="entry name" value="Paxillin_TGFB1I1_LIM_dom1"/>
</dbReference>
<evidence type="ECO:0000256" key="3">
    <source>
        <dbReference type="ARBA" id="ARBA00022490"/>
    </source>
</evidence>
<dbReference type="FunFam" id="2.10.110.10:FF:000009">
    <property type="entry name" value="Paxillin isoform 1"/>
    <property type="match status" value="1"/>
</dbReference>
<dbReference type="PANTHER" id="PTHR24214:SF62">
    <property type="entry name" value="LEUPAXIN"/>
    <property type="match status" value="1"/>
</dbReference>
<dbReference type="HOGENOM" id="CLU_001357_1_2_1"/>
<evidence type="ECO:0000259" key="12">
    <source>
        <dbReference type="PROSITE" id="PS50023"/>
    </source>
</evidence>
<keyword evidence="5" id="KW-0677">Repeat</keyword>
<dbReference type="Gene3D" id="2.10.110.10">
    <property type="entry name" value="Cysteine Rich Protein"/>
    <property type="match status" value="4"/>
</dbReference>
<sequence length="466" mass="52326">MDDLDAILADLQVSTNTGPPQPSPVYSEPFRPANSTPKAQQPLGESLRNPPSEPPLPPPPAAAALVRAPSPKVLNNSEAVRGSYASVALVDSPAKAVDHDASDDYTQELARLQEPSRSSNIEDLDNLLDDLNFVQKNYNPDRNSTQSAVSQRDQIQSAYDDFPEVARSSATKDLDNLMESLQSFNSMSADRHSYQNQGYDNLDGMMASLDTDLAKKGVRVNNRGMCSACDKVIVGKMVTALGKTWHPEHFVCIRCGVELGMGKFFERDDMPYCEEDYHAEFAPRCSHCNRPIVDRCITALQKTWHPDCFVCVHCQEPFTRSGTEYHVFEGKPYCKRDYYEMFAPKCGGCNKAIVNNVITALKRQWHVECFVCYECKNRFGAGTYYEHEGKPYCELHYHQHRGSLCAACNKPISGRVITAMRNKFHPEHFVCAFCITPLSKGTFKEHESKPYCHTCYQKLFGVSNRV</sequence>
<organism evidence="13">
    <name type="scientific">Mnemiopsis leidyi</name>
    <name type="common">Sea walnut</name>
    <name type="synonym">Warty comb jellyfish</name>
    <dbReference type="NCBI Taxonomy" id="27923"/>
    <lineage>
        <taxon>Eukaryota</taxon>
        <taxon>Metazoa</taxon>
        <taxon>Ctenophora</taxon>
        <taxon>Tentaculata</taxon>
        <taxon>Lobata</taxon>
        <taxon>Bolinopsidae</taxon>
        <taxon>Mnemiopsis</taxon>
    </lineage>
</organism>
<evidence type="ECO:0000256" key="4">
    <source>
        <dbReference type="ARBA" id="ARBA00022723"/>
    </source>
</evidence>
<accession>H2DJX8</accession>
<dbReference type="GO" id="GO:0005912">
    <property type="term" value="C:adherens junction"/>
    <property type="evidence" value="ECO:0007669"/>
    <property type="project" value="TreeGrafter"/>
</dbReference>
<keyword evidence="6 10" id="KW-0862">Zinc</keyword>
<evidence type="ECO:0000256" key="11">
    <source>
        <dbReference type="SAM" id="MobiDB-lite"/>
    </source>
</evidence>
<dbReference type="InterPro" id="IPR001781">
    <property type="entry name" value="Znf_LIM"/>
</dbReference>
<dbReference type="SMART" id="SM00132">
    <property type="entry name" value="LIM"/>
    <property type="match status" value="4"/>
</dbReference>
<evidence type="ECO:0000256" key="1">
    <source>
        <dbReference type="ARBA" id="ARBA00004245"/>
    </source>
</evidence>
<evidence type="ECO:0000256" key="2">
    <source>
        <dbReference type="ARBA" id="ARBA00004246"/>
    </source>
</evidence>
<keyword evidence="8 10" id="KW-0440">LIM domain</keyword>
<dbReference type="PROSITE" id="PS50023">
    <property type="entry name" value="LIM_DOMAIN_2"/>
    <property type="match status" value="4"/>
</dbReference>
<reference evidence="13" key="1">
    <citation type="submission" date="2011-08" db="EMBL/GenBank/DDBJ databases">
        <title>The Diversification of the LIM Superclass at the Base of the Metazoa Increased Subcellular Complexity and Promoted Multicellular Specialization.</title>
        <authorList>
            <person name="Koch B.J."/>
            <person name="Ryan J.F."/>
            <person name="Baxevanis A.D."/>
        </authorList>
    </citation>
    <scope>NUCLEOTIDE SEQUENCE</scope>
</reference>
<dbReference type="InterPro" id="IPR050604">
    <property type="entry name" value="PDZ-LIM_domain"/>
</dbReference>
<evidence type="ECO:0000256" key="7">
    <source>
        <dbReference type="ARBA" id="ARBA00022949"/>
    </source>
</evidence>
<dbReference type="EMBL" id="JN615200">
    <property type="protein sequence ID" value="AEY80349.1"/>
    <property type="molecule type" value="mRNA"/>
</dbReference>
<dbReference type="FunFam" id="2.10.110.10:FF:000008">
    <property type="entry name" value="Paxillin isoform 1"/>
    <property type="match status" value="2"/>
</dbReference>
<feature type="domain" description="LIM zinc-binding" evidence="12">
    <location>
        <begin position="224"/>
        <end position="282"/>
    </location>
</feature>
<dbReference type="PANTHER" id="PTHR24214">
    <property type="entry name" value="PDZ AND LIM DOMAIN PROTEIN ZASP"/>
    <property type="match status" value="1"/>
</dbReference>
<feature type="compositionally biased region" description="Pro residues" evidence="11">
    <location>
        <begin position="51"/>
        <end position="61"/>
    </location>
</feature>
<dbReference type="CDD" id="cd09339">
    <property type="entry name" value="LIM4_Paxillin_like"/>
    <property type="match status" value="1"/>
</dbReference>
<evidence type="ECO:0000256" key="8">
    <source>
        <dbReference type="ARBA" id="ARBA00023038"/>
    </source>
</evidence>
<comment type="subcellular location">
    <subcellularLocation>
        <location evidence="2">Cell junction</location>
        <location evidence="2">Focal adhesion</location>
    </subcellularLocation>
    <subcellularLocation>
        <location evidence="1">Cytoplasm</location>
        <location evidence="1">Cytoskeleton</location>
    </subcellularLocation>
</comment>
<dbReference type="GO" id="GO:0051371">
    <property type="term" value="F:muscle alpha-actinin binding"/>
    <property type="evidence" value="ECO:0007669"/>
    <property type="project" value="TreeGrafter"/>
</dbReference>
<gene>
    <name evidence="13" type="primary">ML001118</name>
</gene>
<dbReference type="AlphaFoldDB" id="H2DJX8"/>
<dbReference type="GO" id="GO:0046872">
    <property type="term" value="F:metal ion binding"/>
    <property type="evidence" value="ECO:0007669"/>
    <property type="project" value="UniProtKB-KW"/>
</dbReference>
<dbReference type="GO" id="GO:0031941">
    <property type="term" value="C:filamentous actin"/>
    <property type="evidence" value="ECO:0007669"/>
    <property type="project" value="TreeGrafter"/>
</dbReference>
<dbReference type="GO" id="GO:0005925">
    <property type="term" value="C:focal adhesion"/>
    <property type="evidence" value="ECO:0007669"/>
    <property type="project" value="UniProtKB-SubCell"/>
</dbReference>
<keyword evidence="7" id="KW-0965">Cell junction</keyword>
<dbReference type="CDD" id="cd09338">
    <property type="entry name" value="LIM3_Paxillin_like"/>
    <property type="match status" value="1"/>
</dbReference>
<name>H2DJX8_MNELE</name>
<protein>
    <submittedName>
        <fullName evidence="13">PXN class LIM protein ML001118a</fullName>
    </submittedName>
</protein>
<keyword evidence="9" id="KW-0206">Cytoskeleton</keyword>
<keyword evidence="3" id="KW-0963">Cytoplasm</keyword>
<dbReference type="FunFam" id="2.10.110.10:FF:000018">
    <property type="entry name" value="Paxillin isoform 1"/>
    <property type="match status" value="1"/>
</dbReference>
<dbReference type="PROSITE" id="PS00478">
    <property type="entry name" value="LIM_DOMAIN_1"/>
    <property type="match status" value="3"/>
</dbReference>
<evidence type="ECO:0000313" key="13">
    <source>
        <dbReference type="EMBL" id="AEY80349.1"/>
    </source>
</evidence>
<feature type="domain" description="LIM zinc-binding" evidence="12">
    <location>
        <begin position="403"/>
        <end position="462"/>
    </location>
</feature>
<evidence type="ECO:0000256" key="5">
    <source>
        <dbReference type="ARBA" id="ARBA00022737"/>
    </source>
</evidence>
<proteinExistence type="evidence at transcript level"/>
<dbReference type="OMA" id="ETHYHAL"/>
<dbReference type="CDD" id="cd09336">
    <property type="entry name" value="LIM1_Paxillin_like"/>
    <property type="match status" value="1"/>
</dbReference>
<dbReference type="GO" id="GO:0030036">
    <property type="term" value="P:actin cytoskeleton organization"/>
    <property type="evidence" value="ECO:0007669"/>
    <property type="project" value="TreeGrafter"/>
</dbReference>
<dbReference type="GO" id="GO:0061061">
    <property type="term" value="P:muscle structure development"/>
    <property type="evidence" value="ECO:0007669"/>
    <property type="project" value="TreeGrafter"/>
</dbReference>
<evidence type="ECO:0000256" key="6">
    <source>
        <dbReference type="ARBA" id="ARBA00022833"/>
    </source>
</evidence>
<dbReference type="GO" id="GO:0030018">
    <property type="term" value="C:Z disc"/>
    <property type="evidence" value="ECO:0007669"/>
    <property type="project" value="TreeGrafter"/>
</dbReference>
<dbReference type="Pfam" id="PF00412">
    <property type="entry name" value="LIM"/>
    <property type="match status" value="4"/>
</dbReference>
<feature type="domain" description="LIM zinc-binding" evidence="12">
    <location>
        <begin position="345"/>
        <end position="402"/>
    </location>
</feature>
<keyword evidence="4 10" id="KW-0479">Metal-binding</keyword>
<dbReference type="GO" id="GO:0003779">
    <property type="term" value="F:actin binding"/>
    <property type="evidence" value="ECO:0007669"/>
    <property type="project" value="TreeGrafter"/>
</dbReference>